<keyword evidence="5 15" id="KW-0547">Nucleotide-binding</keyword>
<protein>
    <recommendedName>
        <fullName evidence="13">D-alanine--D-alanine ligase</fullName>
        <ecNumber evidence="13">6.3.2.4</ecNumber>
    </recommendedName>
    <alternativeName>
        <fullName evidence="13">D-Ala-D-Ala ligase</fullName>
    </alternativeName>
    <alternativeName>
        <fullName evidence="13">D-alanylalanine synthetase</fullName>
    </alternativeName>
</protein>
<evidence type="ECO:0000313" key="20">
    <source>
        <dbReference type="Proteomes" id="UP000823638"/>
    </source>
</evidence>
<feature type="binding site" evidence="16">
    <location>
        <position position="301"/>
    </location>
    <ligand>
        <name>Mg(2+)</name>
        <dbReference type="ChEBI" id="CHEBI:18420"/>
        <label>1</label>
    </ligand>
</feature>
<dbReference type="InterPro" id="IPR011761">
    <property type="entry name" value="ATP-grasp"/>
</dbReference>
<comment type="cofactor">
    <cofactor evidence="1">
        <name>Mn(2+)</name>
        <dbReference type="ChEBI" id="CHEBI:29035"/>
    </cofactor>
</comment>
<keyword evidence="7 16" id="KW-0460">Magnesium</keyword>
<evidence type="ECO:0000256" key="9">
    <source>
        <dbReference type="ARBA" id="ARBA00022984"/>
    </source>
</evidence>
<dbReference type="GO" id="GO:0005524">
    <property type="term" value="F:ATP binding"/>
    <property type="evidence" value="ECO:0007669"/>
    <property type="project" value="UniProtKB-UniRule"/>
</dbReference>
<dbReference type="AlphaFoldDB" id="A0A9D9HQX3"/>
<keyword evidence="8 13" id="KW-0133">Cell shape</keyword>
<feature type="binding site" evidence="15">
    <location>
        <begin position="190"/>
        <end position="191"/>
    </location>
    <ligand>
        <name>ATP</name>
        <dbReference type="ChEBI" id="CHEBI:30616"/>
    </ligand>
</feature>
<dbReference type="EC" id="6.3.2.4" evidence="13"/>
<comment type="cofactor">
    <cofactor evidence="16">
        <name>Mg(2+)</name>
        <dbReference type="ChEBI" id="CHEBI:18420"/>
    </cofactor>
    <cofactor evidence="16">
        <name>Mn(2+)</name>
        <dbReference type="ChEBI" id="CHEBI:29035"/>
    </cofactor>
    <text evidence="16">Binds 2 magnesium or manganese ions per subunit.</text>
</comment>
<dbReference type="InterPro" id="IPR013815">
    <property type="entry name" value="ATP_grasp_subdomain_1"/>
</dbReference>
<feature type="binding site" evidence="15">
    <location>
        <position position="135"/>
    </location>
    <ligand>
        <name>ATP</name>
        <dbReference type="ChEBI" id="CHEBI:30616"/>
    </ligand>
</feature>
<evidence type="ECO:0000256" key="16">
    <source>
        <dbReference type="PIRSR" id="PIRSR039102-3"/>
    </source>
</evidence>
<keyword evidence="9 13" id="KW-0573">Peptidoglycan synthesis</keyword>
<comment type="function">
    <text evidence="13">Cell wall formation.</text>
</comment>
<feature type="binding site" evidence="15">
    <location>
        <begin position="220"/>
        <end position="227"/>
    </location>
    <ligand>
        <name>ATP</name>
        <dbReference type="ChEBI" id="CHEBI:30616"/>
    </ligand>
</feature>
<evidence type="ECO:0000256" key="2">
    <source>
        <dbReference type="ARBA" id="ARBA00010871"/>
    </source>
</evidence>
<sequence>MNVCIIYGGKSGEHQVSKVSALSVFKNLDKTKHNAVLIGITKKGEWYLQPQDEKLISQNGDYLTIREIPENRVNIIPGGRENAFRIQEKALSTDVIFPVLHGTYGEDGTIQGLFEMAQIPYIGGGVLSSSIAMDKEKTKIIWENAGLPVVPYIAVKDYQWENPEEQQKIIARAEYSLRYPVFVKPACAGSSVGAGRAENRQELLLKASEAFQWDSKILLETSINAREIECSVTGNKVFTAYTPGEIAPTHDFYDYEAKYLDPKGAALKIPADIDDSMMYRIRETAVKAYEALDMTGLSRVDFFIDKNDGRLYLNEINTLPGFTSISMFPKMCEASGLPYALLLEELIKLAIDRFENKKQLKLENLE</sequence>
<evidence type="ECO:0000256" key="8">
    <source>
        <dbReference type="ARBA" id="ARBA00022960"/>
    </source>
</evidence>
<comment type="caution">
    <text evidence="19">The sequence shown here is derived from an EMBL/GenBank/DDBJ whole genome shotgun (WGS) entry which is preliminary data.</text>
</comment>
<keyword evidence="13" id="KW-0963">Cytoplasm</keyword>
<dbReference type="GO" id="GO:0008360">
    <property type="term" value="P:regulation of cell shape"/>
    <property type="evidence" value="ECO:0007669"/>
    <property type="project" value="UniProtKB-KW"/>
</dbReference>
<feature type="binding site" evidence="16">
    <location>
        <position position="315"/>
    </location>
    <ligand>
        <name>Mg(2+)</name>
        <dbReference type="ChEBI" id="CHEBI:18420"/>
        <label>1</label>
    </ligand>
</feature>
<dbReference type="Pfam" id="PF07478">
    <property type="entry name" value="Dala_Dala_lig_C"/>
    <property type="match status" value="1"/>
</dbReference>
<dbReference type="GO" id="GO:0009252">
    <property type="term" value="P:peptidoglycan biosynthetic process"/>
    <property type="evidence" value="ECO:0007669"/>
    <property type="project" value="UniProtKB-UniRule"/>
</dbReference>
<evidence type="ECO:0000256" key="12">
    <source>
        <dbReference type="ARBA" id="ARBA00047614"/>
    </source>
</evidence>
<dbReference type="GO" id="GO:0046872">
    <property type="term" value="F:metal ion binding"/>
    <property type="evidence" value="ECO:0007669"/>
    <property type="project" value="UniProtKB-KW"/>
</dbReference>
<evidence type="ECO:0000256" key="13">
    <source>
        <dbReference type="HAMAP-Rule" id="MF_00047"/>
    </source>
</evidence>
<reference evidence="19" key="2">
    <citation type="journal article" date="2021" name="PeerJ">
        <title>Extensive microbial diversity within the chicken gut microbiome revealed by metagenomics and culture.</title>
        <authorList>
            <person name="Gilroy R."/>
            <person name="Ravi A."/>
            <person name="Getino M."/>
            <person name="Pursley I."/>
            <person name="Horton D.L."/>
            <person name="Alikhan N.F."/>
            <person name="Baker D."/>
            <person name="Gharbi K."/>
            <person name="Hall N."/>
            <person name="Watson M."/>
            <person name="Adriaenssens E.M."/>
            <person name="Foster-Nyarko E."/>
            <person name="Jarju S."/>
            <person name="Secka A."/>
            <person name="Antonio M."/>
            <person name="Oren A."/>
            <person name="Chaudhuri R.R."/>
            <person name="La Ragione R."/>
            <person name="Hildebrand F."/>
            <person name="Pallen M.J."/>
        </authorList>
    </citation>
    <scope>NUCLEOTIDE SEQUENCE</scope>
    <source>
        <strain evidence="19">10532</strain>
    </source>
</reference>
<dbReference type="Gene3D" id="3.30.470.20">
    <property type="entry name" value="ATP-grasp fold, B domain"/>
    <property type="match status" value="1"/>
</dbReference>
<evidence type="ECO:0000313" key="19">
    <source>
        <dbReference type="EMBL" id="MBO8458203.1"/>
    </source>
</evidence>
<dbReference type="SUPFAM" id="SSF52440">
    <property type="entry name" value="PreATP-grasp domain"/>
    <property type="match status" value="1"/>
</dbReference>
<evidence type="ECO:0000256" key="10">
    <source>
        <dbReference type="ARBA" id="ARBA00023211"/>
    </source>
</evidence>
<dbReference type="InterPro" id="IPR016185">
    <property type="entry name" value="PreATP-grasp_dom_sf"/>
</dbReference>
<evidence type="ECO:0000259" key="18">
    <source>
        <dbReference type="PROSITE" id="PS50975"/>
    </source>
</evidence>
<dbReference type="PROSITE" id="PS00844">
    <property type="entry name" value="DALA_DALA_LIGASE_2"/>
    <property type="match status" value="1"/>
</dbReference>
<keyword evidence="6 17" id="KW-0067">ATP-binding</keyword>
<keyword evidence="3 13" id="KW-0436">Ligase</keyword>
<reference evidence="19" key="1">
    <citation type="submission" date="2020-10" db="EMBL/GenBank/DDBJ databases">
        <authorList>
            <person name="Gilroy R."/>
        </authorList>
    </citation>
    <scope>NUCLEOTIDE SEQUENCE</scope>
    <source>
        <strain evidence="19">10532</strain>
    </source>
</reference>
<dbReference type="InterPro" id="IPR000291">
    <property type="entry name" value="D-Ala_lig_Van_CS"/>
</dbReference>
<keyword evidence="11 13" id="KW-0961">Cell wall biogenesis/degradation</keyword>
<proteinExistence type="inferred from homology"/>
<evidence type="ECO:0000256" key="3">
    <source>
        <dbReference type="ARBA" id="ARBA00022598"/>
    </source>
</evidence>
<evidence type="ECO:0000256" key="1">
    <source>
        <dbReference type="ARBA" id="ARBA00001936"/>
    </source>
</evidence>
<keyword evidence="10 16" id="KW-0464">Manganese</keyword>
<name>A0A9D9HQX3_9SPIR</name>
<feature type="binding site" evidence="15">
    <location>
        <begin position="182"/>
        <end position="184"/>
    </location>
    <ligand>
        <name>ATP</name>
        <dbReference type="ChEBI" id="CHEBI:30616"/>
    </ligand>
</feature>
<comment type="subcellular location">
    <subcellularLocation>
        <location evidence="13">Cytoplasm</location>
    </subcellularLocation>
</comment>
<comment type="pathway">
    <text evidence="13">Cell wall biogenesis; peptidoglycan biosynthesis.</text>
</comment>
<evidence type="ECO:0000256" key="15">
    <source>
        <dbReference type="PIRSR" id="PIRSR039102-2"/>
    </source>
</evidence>
<dbReference type="InterPro" id="IPR011095">
    <property type="entry name" value="Dala_Dala_lig_C"/>
</dbReference>
<dbReference type="HAMAP" id="MF_00047">
    <property type="entry name" value="Dala_Dala_lig"/>
    <property type="match status" value="1"/>
</dbReference>
<dbReference type="EMBL" id="JADIMM010000093">
    <property type="protein sequence ID" value="MBO8458203.1"/>
    <property type="molecule type" value="Genomic_DNA"/>
</dbReference>
<feature type="binding site" evidence="15">
    <location>
        <begin position="314"/>
        <end position="315"/>
    </location>
    <ligand>
        <name>ATP</name>
        <dbReference type="ChEBI" id="CHEBI:30616"/>
    </ligand>
</feature>
<dbReference type="NCBIfam" id="TIGR01205">
    <property type="entry name" value="D_ala_D_alaTIGR"/>
    <property type="match status" value="1"/>
</dbReference>
<feature type="active site" evidence="14">
    <location>
        <position position="326"/>
    </location>
</feature>
<dbReference type="PROSITE" id="PS00843">
    <property type="entry name" value="DALA_DALA_LIGASE_1"/>
    <property type="match status" value="1"/>
</dbReference>
<dbReference type="InterPro" id="IPR005905">
    <property type="entry name" value="D_ala_D_ala"/>
</dbReference>
<dbReference type="NCBIfam" id="NF002528">
    <property type="entry name" value="PRK01966.1-4"/>
    <property type="match status" value="1"/>
</dbReference>
<feature type="binding site" evidence="16">
    <location>
        <position position="315"/>
    </location>
    <ligand>
        <name>Mg(2+)</name>
        <dbReference type="ChEBI" id="CHEBI:18420"/>
        <label>2</label>
    </ligand>
</feature>
<dbReference type="Gene3D" id="3.30.1490.20">
    <property type="entry name" value="ATP-grasp fold, A domain"/>
    <property type="match status" value="1"/>
</dbReference>
<comment type="similarity">
    <text evidence="2 13">Belongs to the D-alanine--D-alanine ligase family.</text>
</comment>
<evidence type="ECO:0000256" key="5">
    <source>
        <dbReference type="ARBA" id="ARBA00022741"/>
    </source>
</evidence>
<keyword evidence="4 16" id="KW-0479">Metal-binding</keyword>
<organism evidence="19 20">
    <name type="scientific">Candidatus Gallitreponema excrementavium</name>
    <dbReference type="NCBI Taxonomy" id="2840840"/>
    <lineage>
        <taxon>Bacteria</taxon>
        <taxon>Pseudomonadati</taxon>
        <taxon>Spirochaetota</taxon>
        <taxon>Spirochaetia</taxon>
        <taxon>Spirochaetales</taxon>
        <taxon>Candidatus Gallitreponema</taxon>
    </lineage>
</organism>
<evidence type="ECO:0000256" key="4">
    <source>
        <dbReference type="ARBA" id="ARBA00022723"/>
    </source>
</evidence>
<evidence type="ECO:0000256" key="11">
    <source>
        <dbReference type="ARBA" id="ARBA00023316"/>
    </source>
</evidence>
<dbReference type="Gene3D" id="3.40.50.20">
    <property type="match status" value="1"/>
</dbReference>
<dbReference type="Pfam" id="PF01820">
    <property type="entry name" value="Dala_Dala_lig_N"/>
    <property type="match status" value="1"/>
</dbReference>
<dbReference type="FunFam" id="3.30.470.20:FF:000008">
    <property type="entry name" value="D-alanine--D-alanine ligase"/>
    <property type="match status" value="1"/>
</dbReference>
<dbReference type="PIRSF" id="PIRSF039102">
    <property type="entry name" value="Ddl/VanB"/>
    <property type="match status" value="1"/>
</dbReference>
<evidence type="ECO:0000256" key="6">
    <source>
        <dbReference type="ARBA" id="ARBA00022840"/>
    </source>
</evidence>
<evidence type="ECO:0000256" key="17">
    <source>
        <dbReference type="PROSITE-ProRule" id="PRU00409"/>
    </source>
</evidence>
<feature type="binding site" evidence="16">
    <location>
        <position position="317"/>
    </location>
    <ligand>
        <name>Mg(2+)</name>
        <dbReference type="ChEBI" id="CHEBI:18420"/>
        <label>2</label>
    </ligand>
</feature>
<accession>A0A9D9HQX3</accession>
<evidence type="ECO:0000256" key="14">
    <source>
        <dbReference type="PIRSR" id="PIRSR039102-1"/>
    </source>
</evidence>
<evidence type="ECO:0000256" key="7">
    <source>
        <dbReference type="ARBA" id="ARBA00022842"/>
    </source>
</evidence>
<dbReference type="GO" id="GO:0008716">
    <property type="term" value="F:D-alanine-D-alanine ligase activity"/>
    <property type="evidence" value="ECO:0007669"/>
    <property type="project" value="UniProtKB-UniRule"/>
</dbReference>
<dbReference type="GO" id="GO:0005829">
    <property type="term" value="C:cytosol"/>
    <property type="evidence" value="ECO:0007669"/>
    <property type="project" value="TreeGrafter"/>
</dbReference>
<dbReference type="SUPFAM" id="SSF56059">
    <property type="entry name" value="Glutathione synthetase ATP-binding domain-like"/>
    <property type="match status" value="1"/>
</dbReference>
<dbReference type="PANTHER" id="PTHR23132">
    <property type="entry name" value="D-ALANINE--D-ALANINE LIGASE"/>
    <property type="match status" value="1"/>
</dbReference>
<feature type="domain" description="ATP-grasp" evidence="18">
    <location>
        <begin position="139"/>
        <end position="348"/>
    </location>
</feature>
<dbReference type="InterPro" id="IPR011127">
    <property type="entry name" value="Dala_Dala_lig_N"/>
</dbReference>
<feature type="active site" evidence="14">
    <location>
        <position position="13"/>
    </location>
</feature>
<comment type="catalytic activity">
    <reaction evidence="12 13">
        <text>2 D-alanine + ATP = D-alanyl-D-alanine + ADP + phosphate + H(+)</text>
        <dbReference type="Rhea" id="RHEA:11224"/>
        <dbReference type="ChEBI" id="CHEBI:15378"/>
        <dbReference type="ChEBI" id="CHEBI:30616"/>
        <dbReference type="ChEBI" id="CHEBI:43474"/>
        <dbReference type="ChEBI" id="CHEBI:57416"/>
        <dbReference type="ChEBI" id="CHEBI:57822"/>
        <dbReference type="ChEBI" id="CHEBI:456216"/>
        <dbReference type="EC" id="6.3.2.4"/>
    </reaction>
</comment>
<feature type="active site" evidence="14">
    <location>
        <position position="190"/>
    </location>
</feature>
<dbReference type="Proteomes" id="UP000823638">
    <property type="component" value="Unassembled WGS sequence"/>
</dbReference>
<dbReference type="GO" id="GO:0071555">
    <property type="term" value="P:cell wall organization"/>
    <property type="evidence" value="ECO:0007669"/>
    <property type="project" value="UniProtKB-KW"/>
</dbReference>
<gene>
    <name evidence="13" type="primary">ddl</name>
    <name evidence="19" type="ORF">IAA81_08280</name>
</gene>
<dbReference type="PANTHER" id="PTHR23132:SF25">
    <property type="entry name" value="D-ALANINE--D-ALANINE LIGASE A"/>
    <property type="match status" value="1"/>
</dbReference>
<dbReference type="PROSITE" id="PS50975">
    <property type="entry name" value="ATP_GRASP"/>
    <property type="match status" value="1"/>
</dbReference>